<dbReference type="GO" id="GO:0004497">
    <property type="term" value="F:monooxygenase activity"/>
    <property type="evidence" value="ECO:0007669"/>
    <property type="project" value="UniProtKB-KW"/>
</dbReference>
<evidence type="ECO:0000313" key="4">
    <source>
        <dbReference type="EMBL" id="GLZ75325.1"/>
    </source>
</evidence>
<dbReference type="Pfam" id="PF01494">
    <property type="entry name" value="FAD_binding_3"/>
    <property type="match status" value="2"/>
</dbReference>
<evidence type="ECO:0000313" key="5">
    <source>
        <dbReference type="Proteomes" id="UP001165079"/>
    </source>
</evidence>
<keyword evidence="1" id="KW-0560">Oxidoreductase</keyword>
<protein>
    <submittedName>
        <fullName evidence="4">FAD-dependent oxidoreductase</fullName>
    </submittedName>
</protein>
<comment type="caution">
    <text evidence="4">The sequence shown here is derived from an EMBL/GenBank/DDBJ whole genome shotgun (WGS) entry which is preliminary data.</text>
</comment>
<evidence type="ECO:0000256" key="1">
    <source>
        <dbReference type="ARBA" id="ARBA00023002"/>
    </source>
</evidence>
<feature type="domain" description="FAD-binding" evidence="3">
    <location>
        <begin position="278"/>
        <end position="336"/>
    </location>
</feature>
<evidence type="ECO:0000256" key="2">
    <source>
        <dbReference type="ARBA" id="ARBA00023033"/>
    </source>
</evidence>
<keyword evidence="5" id="KW-1185">Reference proteome</keyword>
<reference evidence="4" key="1">
    <citation type="submission" date="2023-03" db="EMBL/GenBank/DDBJ databases">
        <title>Actinorhabdospora filicis NBRC 111898.</title>
        <authorList>
            <person name="Ichikawa N."/>
            <person name="Sato H."/>
            <person name="Tonouchi N."/>
        </authorList>
    </citation>
    <scope>NUCLEOTIDE SEQUENCE</scope>
    <source>
        <strain evidence="4">NBRC 111898</strain>
    </source>
</reference>
<accession>A0A9W6SDM6</accession>
<dbReference type="AlphaFoldDB" id="A0A9W6SDM6"/>
<organism evidence="4 5">
    <name type="scientific">Actinorhabdospora filicis</name>
    <dbReference type="NCBI Taxonomy" id="1785913"/>
    <lineage>
        <taxon>Bacteria</taxon>
        <taxon>Bacillati</taxon>
        <taxon>Actinomycetota</taxon>
        <taxon>Actinomycetes</taxon>
        <taxon>Micromonosporales</taxon>
        <taxon>Micromonosporaceae</taxon>
        <taxon>Actinorhabdospora</taxon>
    </lineage>
</organism>
<dbReference type="SUPFAM" id="SSF51905">
    <property type="entry name" value="FAD/NAD(P)-binding domain"/>
    <property type="match status" value="1"/>
</dbReference>
<dbReference type="Proteomes" id="UP001165079">
    <property type="component" value="Unassembled WGS sequence"/>
</dbReference>
<dbReference type="InterPro" id="IPR050493">
    <property type="entry name" value="FAD-dep_Monooxygenase_BioMet"/>
</dbReference>
<sequence length="377" mass="39186">MSERSAVVVGAGVGGLATAVALTGAGWRVQVLERHERLRADGAGLQLWANGVRALGALGMGGALDAITDRRSRGPAGLRAPDGKWLVRPDQAPGESVFAHRQDLHEALVAALGEGVAVRTSATVTGLRLGDAPAVRLGGETITADLVVGADGASSLARTSVDNHARLVGAGRVAWRAVVPSFRAPELSGACETRGDGLRFAYAGLGHHGVYWTAEAQGSVRPESPAGQLDLLRRWFAGWHEPVGQLIAATRPEELLQNPVEYLDPLPRAFAHAGSTAGVALVGDAAHALTTDLGQGAGLALEDAVTLGACLRGRTVPEGLRRYDELRRHRVTRLAKASRRAGAAKGGALRTALMRALPDRAQAKGSPAVTDWTPPEG</sequence>
<dbReference type="GO" id="GO:0071949">
    <property type="term" value="F:FAD binding"/>
    <property type="evidence" value="ECO:0007669"/>
    <property type="project" value="InterPro"/>
</dbReference>
<dbReference type="InterPro" id="IPR002938">
    <property type="entry name" value="FAD-bd"/>
</dbReference>
<feature type="domain" description="FAD-binding" evidence="3">
    <location>
        <begin position="6"/>
        <end position="188"/>
    </location>
</feature>
<evidence type="ECO:0000259" key="3">
    <source>
        <dbReference type="Pfam" id="PF01494"/>
    </source>
</evidence>
<dbReference type="Gene3D" id="3.50.50.60">
    <property type="entry name" value="FAD/NAD(P)-binding domain"/>
    <property type="match status" value="1"/>
</dbReference>
<name>A0A9W6SDM6_9ACTN</name>
<dbReference type="PRINTS" id="PR00420">
    <property type="entry name" value="RNGMNOXGNASE"/>
</dbReference>
<dbReference type="InterPro" id="IPR036188">
    <property type="entry name" value="FAD/NAD-bd_sf"/>
</dbReference>
<keyword evidence="2" id="KW-0503">Monooxygenase</keyword>
<dbReference type="EMBL" id="BSTX01000001">
    <property type="protein sequence ID" value="GLZ75325.1"/>
    <property type="molecule type" value="Genomic_DNA"/>
</dbReference>
<dbReference type="RefSeq" id="WP_285660566.1">
    <property type="nucleotide sequence ID" value="NZ_BSTX01000001.1"/>
</dbReference>
<dbReference type="PANTHER" id="PTHR13789">
    <property type="entry name" value="MONOOXYGENASE"/>
    <property type="match status" value="1"/>
</dbReference>
<proteinExistence type="predicted"/>
<dbReference type="PANTHER" id="PTHR13789:SF309">
    <property type="entry name" value="PUTATIVE (AFU_ORTHOLOGUE AFUA_6G14510)-RELATED"/>
    <property type="match status" value="1"/>
</dbReference>
<gene>
    <name evidence="4" type="ORF">Afil01_01320</name>
</gene>